<reference evidence="9 10" key="1">
    <citation type="submission" date="2016-10" db="EMBL/GenBank/DDBJ databases">
        <authorList>
            <person name="de Groot N.N."/>
        </authorList>
    </citation>
    <scope>NUCLEOTIDE SEQUENCE [LARGE SCALE GENOMIC DNA]</scope>
    <source>
        <strain evidence="9 10">ATCC 51327</strain>
    </source>
</reference>
<dbReference type="InterPro" id="IPR041122">
    <property type="entry name" value="RecJ_OB"/>
</dbReference>
<dbReference type="OrthoDB" id="9809852at2"/>
<dbReference type="InterPro" id="IPR001667">
    <property type="entry name" value="DDH_dom"/>
</dbReference>
<feature type="domain" description="DDH" evidence="6">
    <location>
        <begin position="72"/>
        <end position="222"/>
    </location>
</feature>
<comment type="similarity">
    <text evidence="1">Belongs to the RecJ family.</text>
</comment>
<evidence type="ECO:0000259" key="8">
    <source>
        <dbReference type="Pfam" id="PF17768"/>
    </source>
</evidence>
<sequence>MQKIWQLNAYSNTFNDKAELLTSILTKRGLETEQEQNLFLNPKLENLSDPFLLPGMATAVERIKNAIQNNEKILLYGDYDVDGISSTAVLYHFMKNKYQIEVEYFLPDRIEDGYGLNSAALERIAEKGIDLVITVDCGITAFKEAERAVELGLDLIITDHHTPGPNLPAALAVINHHLVEIEDYFAAEIAGVGTAFKLAQALNDNKIDNYLLELLPLVALGTIADLVPLRYENRVLVKNGLNRIAASKNIGLQCLIAAAGKKADSLSAGQIAFQIAPPLNAAGRINTPRQALELLLTTDPVEAEALADELIMLNKERQAAEEVIFQQAESKLAKIDIQNSKSIILGDSRWHSGIIGIVASRLLEKYNLPVILAAFDKERGLAKASCRSIPALNIHQALEHCQSELVNFGGHKAAAGLTITIEKMPIFKEKFNQYLSQTLTEEDYLAITRADLNLKPDFLTKDVINELEKLQPFGIANPAPRFLFKDLTVKKAYQIGKEKKHLKFYTDSGLEAIAFNFKNKAALIREQVVDLVAQPEINSWQGKENIQLKINDLKLTKFSEVPLLFSRSNYKFYDLRNHENRKKLLISLLDSAVFKQAAVYINQKTKVEKLNSFYPDHYFFSNPTLKKTNSDLTFSHLIIYSLPFSVKQLIEIIKLYTEHKLSKEIKIIFMNSTAEISFNKKIIRHSFPAQKEIYQLLILLNQLLQSAGNKVVNKSEFYNHYLAADLINRKSSRFFKISLEILAENKLINLSEQQIKLVTELKKELDFERVIRYNKLSRRMEKFLHLEELIFQTNLFDLAEFVSNFKEDKNES</sequence>
<name>A0A1I4GC85_9FIRM</name>
<dbReference type="NCBIfam" id="TIGR00644">
    <property type="entry name" value="recJ"/>
    <property type="match status" value="1"/>
</dbReference>
<dbReference type="RefSeq" id="WP_089859662.1">
    <property type="nucleotide sequence ID" value="NZ_FOTI01000005.1"/>
</dbReference>
<gene>
    <name evidence="9" type="ORF">SAMN02983006_00673</name>
</gene>
<evidence type="ECO:0000259" key="6">
    <source>
        <dbReference type="Pfam" id="PF01368"/>
    </source>
</evidence>
<evidence type="ECO:0000259" key="7">
    <source>
        <dbReference type="Pfam" id="PF02272"/>
    </source>
</evidence>
<dbReference type="GO" id="GO:0008409">
    <property type="term" value="F:5'-3' exonuclease activity"/>
    <property type="evidence" value="ECO:0007669"/>
    <property type="project" value="InterPro"/>
</dbReference>
<keyword evidence="5 9" id="KW-0269">Exonuclease</keyword>
<evidence type="ECO:0000256" key="4">
    <source>
        <dbReference type="ARBA" id="ARBA00022801"/>
    </source>
</evidence>
<dbReference type="InterPro" id="IPR004610">
    <property type="entry name" value="RecJ"/>
</dbReference>
<evidence type="ECO:0000313" key="10">
    <source>
        <dbReference type="Proteomes" id="UP000199006"/>
    </source>
</evidence>
<accession>A0A1I4GC85</accession>
<dbReference type="Gene3D" id="3.90.1640.30">
    <property type="match status" value="1"/>
</dbReference>
<evidence type="ECO:0000256" key="1">
    <source>
        <dbReference type="ARBA" id="ARBA00005915"/>
    </source>
</evidence>
<dbReference type="Pfam" id="PF17768">
    <property type="entry name" value="RecJ_OB"/>
    <property type="match status" value="1"/>
</dbReference>
<dbReference type="AlphaFoldDB" id="A0A1I4GC85"/>
<proteinExistence type="inferred from homology"/>
<protein>
    <recommendedName>
        <fullName evidence="2">Single-stranded-DNA-specific exonuclease RecJ</fullName>
    </recommendedName>
</protein>
<dbReference type="Gene3D" id="3.10.310.30">
    <property type="match status" value="1"/>
</dbReference>
<dbReference type="Pfam" id="PF01368">
    <property type="entry name" value="DHH"/>
    <property type="match status" value="1"/>
</dbReference>
<evidence type="ECO:0000256" key="5">
    <source>
        <dbReference type="ARBA" id="ARBA00022839"/>
    </source>
</evidence>
<dbReference type="EMBL" id="FOTI01000005">
    <property type="protein sequence ID" value="SFL26771.1"/>
    <property type="molecule type" value="Genomic_DNA"/>
</dbReference>
<dbReference type="InterPro" id="IPR051673">
    <property type="entry name" value="SSDNA_exonuclease_RecJ"/>
</dbReference>
<evidence type="ECO:0000256" key="2">
    <source>
        <dbReference type="ARBA" id="ARBA00019841"/>
    </source>
</evidence>
<dbReference type="Pfam" id="PF02272">
    <property type="entry name" value="DHHA1"/>
    <property type="match status" value="1"/>
</dbReference>
<evidence type="ECO:0000313" key="9">
    <source>
        <dbReference type="EMBL" id="SFL26771.1"/>
    </source>
</evidence>
<dbReference type="PANTHER" id="PTHR30255">
    <property type="entry name" value="SINGLE-STRANDED-DNA-SPECIFIC EXONUCLEASE RECJ"/>
    <property type="match status" value="1"/>
</dbReference>
<feature type="domain" description="RecJ OB" evidence="8">
    <location>
        <begin position="451"/>
        <end position="552"/>
    </location>
</feature>
<dbReference type="SUPFAM" id="SSF64182">
    <property type="entry name" value="DHH phosphoesterases"/>
    <property type="match status" value="1"/>
</dbReference>
<dbReference type="GO" id="GO:0006310">
    <property type="term" value="P:DNA recombination"/>
    <property type="evidence" value="ECO:0007669"/>
    <property type="project" value="InterPro"/>
</dbReference>
<dbReference type="PANTHER" id="PTHR30255:SF2">
    <property type="entry name" value="SINGLE-STRANDED-DNA-SPECIFIC EXONUCLEASE RECJ"/>
    <property type="match status" value="1"/>
</dbReference>
<keyword evidence="3" id="KW-0540">Nuclease</keyword>
<dbReference type="Proteomes" id="UP000199006">
    <property type="component" value="Unassembled WGS sequence"/>
</dbReference>
<dbReference type="InterPro" id="IPR003156">
    <property type="entry name" value="DHHA1_dom"/>
</dbReference>
<dbReference type="GO" id="GO:0006281">
    <property type="term" value="P:DNA repair"/>
    <property type="evidence" value="ECO:0007669"/>
    <property type="project" value="InterPro"/>
</dbReference>
<evidence type="ECO:0000256" key="3">
    <source>
        <dbReference type="ARBA" id="ARBA00022722"/>
    </source>
</evidence>
<keyword evidence="4" id="KW-0378">Hydrolase</keyword>
<keyword evidence="10" id="KW-1185">Reference proteome</keyword>
<dbReference type="STRING" id="29563.SAMN02983006_00673"/>
<dbReference type="GO" id="GO:0003676">
    <property type="term" value="F:nucleic acid binding"/>
    <property type="evidence" value="ECO:0007669"/>
    <property type="project" value="InterPro"/>
</dbReference>
<dbReference type="InterPro" id="IPR038763">
    <property type="entry name" value="DHH_sf"/>
</dbReference>
<organism evidence="9 10">
    <name type="scientific">Halanaerobium salsuginis</name>
    <dbReference type="NCBI Taxonomy" id="29563"/>
    <lineage>
        <taxon>Bacteria</taxon>
        <taxon>Bacillati</taxon>
        <taxon>Bacillota</taxon>
        <taxon>Clostridia</taxon>
        <taxon>Halanaerobiales</taxon>
        <taxon>Halanaerobiaceae</taxon>
        <taxon>Halanaerobium</taxon>
    </lineage>
</organism>
<feature type="domain" description="DHHA1" evidence="7">
    <location>
        <begin position="347"/>
        <end position="436"/>
    </location>
</feature>